<feature type="region of interest" description="Disordered" evidence="5">
    <location>
        <begin position="100"/>
        <end position="128"/>
    </location>
</feature>
<accession>A0A1H6QQR0</accession>
<evidence type="ECO:0000256" key="1">
    <source>
        <dbReference type="ARBA" id="ARBA00010690"/>
    </source>
</evidence>
<name>A0A1H6QQR0_9GAMM</name>
<dbReference type="PANTHER" id="PTHR30531:SF12">
    <property type="entry name" value="FLAGELLAR BIOSYNTHETIC PROTEIN FLHB"/>
    <property type="match status" value="1"/>
</dbReference>
<dbReference type="RefSeq" id="WP_093308479.1">
    <property type="nucleotide sequence ID" value="NZ_FNYH01000002.1"/>
</dbReference>
<dbReference type="InterPro" id="IPR029025">
    <property type="entry name" value="T3SS_substrate_exporter_C"/>
</dbReference>
<keyword evidence="3" id="KW-0813">Transport</keyword>
<comment type="function">
    <text evidence="4">Required for formation of the rod structure in the basal body of the flagellar apparatus. Together with FliI and FliH, may constitute the export apparatus of flagellin.</text>
</comment>
<dbReference type="GO" id="GO:0009306">
    <property type="term" value="P:protein secretion"/>
    <property type="evidence" value="ECO:0007669"/>
    <property type="project" value="InterPro"/>
</dbReference>
<dbReference type="SUPFAM" id="SSF160544">
    <property type="entry name" value="EscU C-terminal domain-like"/>
    <property type="match status" value="1"/>
</dbReference>
<dbReference type="OrthoDB" id="5244399at2"/>
<dbReference type="AlphaFoldDB" id="A0A1H6QQR0"/>
<evidence type="ECO:0000313" key="6">
    <source>
        <dbReference type="EMBL" id="SEI46158.1"/>
    </source>
</evidence>
<evidence type="ECO:0000256" key="4">
    <source>
        <dbReference type="ARBA" id="ARBA00025078"/>
    </source>
</evidence>
<dbReference type="Pfam" id="PF01312">
    <property type="entry name" value="Bac_export_2"/>
    <property type="match status" value="1"/>
</dbReference>
<keyword evidence="3" id="KW-0653">Protein transport</keyword>
<evidence type="ECO:0000256" key="5">
    <source>
        <dbReference type="SAM" id="MobiDB-lite"/>
    </source>
</evidence>
<dbReference type="GO" id="GO:0005886">
    <property type="term" value="C:plasma membrane"/>
    <property type="evidence" value="ECO:0007669"/>
    <property type="project" value="TreeGrafter"/>
</dbReference>
<evidence type="ECO:0000313" key="7">
    <source>
        <dbReference type="Proteomes" id="UP000242999"/>
    </source>
</evidence>
<feature type="compositionally biased region" description="Basic residues" evidence="5">
    <location>
        <begin position="119"/>
        <end position="128"/>
    </location>
</feature>
<evidence type="ECO:0000256" key="3">
    <source>
        <dbReference type="ARBA" id="ARBA00023225"/>
    </source>
</evidence>
<gene>
    <name evidence="6" type="ORF">SAMN05421831_102132</name>
</gene>
<dbReference type="Proteomes" id="UP000242999">
    <property type="component" value="Unassembled WGS sequence"/>
</dbReference>
<keyword evidence="7" id="KW-1185">Reference proteome</keyword>
<keyword evidence="3" id="KW-1006">Bacterial flagellum protein export</keyword>
<protein>
    <recommendedName>
        <fullName evidence="2">Flagellar biosynthetic protein FlhB</fullName>
    </recommendedName>
</protein>
<dbReference type="PANTHER" id="PTHR30531">
    <property type="entry name" value="FLAGELLAR BIOSYNTHETIC PROTEIN FLHB"/>
    <property type="match status" value="1"/>
</dbReference>
<comment type="similarity">
    <text evidence="1">Belongs to the type III secretion exporter family.</text>
</comment>
<dbReference type="InterPro" id="IPR006135">
    <property type="entry name" value="T3SS_substrate_exporter"/>
</dbReference>
<evidence type="ECO:0000256" key="2">
    <source>
        <dbReference type="ARBA" id="ARBA00021622"/>
    </source>
</evidence>
<dbReference type="EMBL" id="FNYH01000002">
    <property type="protein sequence ID" value="SEI46158.1"/>
    <property type="molecule type" value="Genomic_DNA"/>
</dbReference>
<organism evidence="6 7">
    <name type="scientific">Allopseudospirillum japonicum</name>
    <dbReference type="NCBI Taxonomy" id="64971"/>
    <lineage>
        <taxon>Bacteria</taxon>
        <taxon>Pseudomonadati</taxon>
        <taxon>Pseudomonadota</taxon>
        <taxon>Gammaproteobacteria</taxon>
        <taxon>Oceanospirillales</taxon>
        <taxon>Oceanospirillaceae</taxon>
        <taxon>Allopseudospirillum</taxon>
    </lineage>
</organism>
<dbReference type="Gene3D" id="3.40.1690.10">
    <property type="entry name" value="secretion proteins EscU"/>
    <property type="match status" value="1"/>
</dbReference>
<reference evidence="7" key="1">
    <citation type="submission" date="2016-10" db="EMBL/GenBank/DDBJ databases">
        <authorList>
            <person name="Varghese N."/>
            <person name="Submissions S."/>
        </authorList>
    </citation>
    <scope>NUCLEOTIDE SEQUENCE [LARGE SCALE GENOMIC DNA]</scope>
    <source>
        <strain evidence="7">DSM 7165</strain>
    </source>
</reference>
<dbReference type="STRING" id="64971.SAMN05421831_102132"/>
<proteinExistence type="inferred from homology"/>
<sequence>MSESRPSLRLGTRPHPPKRAIALHYDGKGAPKVTAKGMRQIAEQIISTAEAHGVPLYEDATLANALAHLELGDEIPQLLYMAIAEVIAFVYELNLQDQHHLASKGDTAQPLTPEDLSQHRRQKYQHQH</sequence>